<evidence type="ECO:0000259" key="8">
    <source>
        <dbReference type="Pfam" id="PF00590"/>
    </source>
</evidence>
<name>A0A1B7LI77_9FIRM</name>
<gene>
    <name evidence="6" type="primary">rsmI</name>
    <name evidence="9" type="ORF">A6M21_04205</name>
</gene>
<keyword evidence="10" id="KW-1185">Reference proteome</keyword>
<dbReference type="InterPro" id="IPR008189">
    <property type="entry name" value="rRNA_ssu_MeTfrase_I"/>
</dbReference>
<dbReference type="FunFam" id="3.30.950.10:FF:000002">
    <property type="entry name" value="Ribosomal RNA small subunit methyltransferase I"/>
    <property type="match status" value="1"/>
</dbReference>
<dbReference type="SUPFAM" id="SSF53790">
    <property type="entry name" value="Tetrapyrrole methylase"/>
    <property type="match status" value="1"/>
</dbReference>
<keyword evidence="2 6" id="KW-0698">rRNA processing</keyword>
<dbReference type="PANTHER" id="PTHR46111">
    <property type="entry name" value="RIBOSOMAL RNA SMALL SUBUNIT METHYLTRANSFERASE I"/>
    <property type="match status" value="1"/>
</dbReference>
<dbReference type="InterPro" id="IPR018063">
    <property type="entry name" value="SAM_MeTrfase_RsmI_CS"/>
</dbReference>
<comment type="catalytic activity">
    <reaction evidence="6">
        <text>cytidine(1402) in 16S rRNA + S-adenosyl-L-methionine = 2'-O-methylcytidine(1402) in 16S rRNA + S-adenosyl-L-homocysteine + H(+)</text>
        <dbReference type="Rhea" id="RHEA:42924"/>
        <dbReference type="Rhea" id="RHEA-COMP:10285"/>
        <dbReference type="Rhea" id="RHEA-COMP:10286"/>
        <dbReference type="ChEBI" id="CHEBI:15378"/>
        <dbReference type="ChEBI" id="CHEBI:57856"/>
        <dbReference type="ChEBI" id="CHEBI:59789"/>
        <dbReference type="ChEBI" id="CHEBI:74495"/>
        <dbReference type="ChEBI" id="CHEBI:82748"/>
        <dbReference type="EC" id="2.1.1.198"/>
    </reaction>
</comment>
<dbReference type="EMBL" id="LYVF01000040">
    <property type="protein sequence ID" value="OAT86124.1"/>
    <property type="molecule type" value="Genomic_DNA"/>
</dbReference>
<dbReference type="STRING" id="1838280.A6M21_04205"/>
<dbReference type="CDD" id="cd11648">
    <property type="entry name" value="RsmI"/>
    <property type="match status" value="1"/>
</dbReference>
<dbReference type="FunFam" id="3.40.1010.10:FF:000007">
    <property type="entry name" value="Ribosomal RNA small subunit methyltransferase I"/>
    <property type="match status" value="1"/>
</dbReference>
<evidence type="ECO:0000313" key="10">
    <source>
        <dbReference type="Proteomes" id="UP000078532"/>
    </source>
</evidence>
<keyword evidence="1 6" id="KW-0963">Cytoplasm</keyword>
<dbReference type="InterPro" id="IPR000878">
    <property type="entry name" value="4pyrrol_Mease"/>
</dbReference>
<proteinExistence type="inferred from homology"/>
<keyword evidence="3 6" id="KW-0489">Methyltransferase</keyword>
<dbReference type="AlphaFoldDB" id="A0A1B7LI77"/>
<dbReference type="Pfam" id="PF00590">
    <property type="entry name" value="TP_methylase"/>
    <property type="match status" value="1"/>
</dbReference>
<dbReference type="RefSeq" id="WP_066666428.1">
    <property type="nucleotide sequence ID" value="NZ_LYVF01000040.1"/>
</dbReference>
<evidence type="ECO:0000256" key="6">
    <source>
        <dbReference type="HAMAP-Rule" id="MF_01877"/>
    </source>
</evidence>
<evidence type="ECO:0000256" key="1">
    <source>
        <dbReference type="ARBA" id="ARBA00022490"/>
    </source>
</evidence>
<sequence>MDGEHPGWLYLCATPIGNLEDITLRVLRILREVDLIAAEDTRHTRKLLSHYGIHTPLTSYHEHNRREKGEYLLGLLRSGRRVALVSDAGMPGISDPGQELVAAALGSGAGVVPLPGASAALTALVASGLPAERFCFEGFLPAGGRLRRQRLAELAAEARTVIIYEAPHRLRQTLADLLDVLGNRSLAVARELTKQYEQIWRGTLDGAAAYFQEHPPRGEFTLVVAGAAESGTAGRPAENECRPDPPLAEQVKELESSGLSRKEAMREAARRRGISRRDVYRAVLEEKERRE</sequence>
<evidence type="ECO:0000256" key="7">
    <source>
        <dbReference type="SAM" id="MobiDB-lite"/>
    </source>
</evidence>
<dbReference type="Gene3D" id="3.40.1010.10">
    <property type="entry name" value="Cobalt-precorrin-4 Transmethylase, Domain 1"/>
    <property type="match status" value="1"/>
</dbReference>
<comment type="similarity">
    <text evidence="6">Belongs to the methyltransferase superfamily. RsmI family.</text>
</comment>
<dbReference type="PANTHER" id="PTHR46111:SF1">
    <property type="entry name" value="RIBOSOMAL RNA SMALL SUBUNIT METHYLTRANSFERASE I"/>
    <property type="match status" value="1"/>
</dbReference>
<keyword evidence="4 6" id="KW-0808">Transferase</keyword>
<feature type="region of interest" description="Disordered" evidence="7">
    <location>
        <begin position="231"/>
        <end position="273"/>
    </location>
</feature>
<protein>
    <recommendedName>
        <fullName evidence="6">Ribosomal RNA small subunit methyltransferase I</fullName>
        <ecNumber evidence="6">2.1.1.198</ecNumber>
    </recommendedName>
    <alternativeName>
        <fullName evidence="6">16S rRNA 2'-O-ribose C1402 methyltransferase</fullName>
    </alternativeName>
    <alternativeName>
        <fullName evidence="6">rRNA (cytidine-2'-O-)-methyltransferase RsmI</fullName>
    </alternativeName>
</protein>
<evidence type="ECO:0000256" key="2">
    <source>
        <dbReference type="ARBA" id="ARBA00022552"/>
    </source>
</evidence>
<dbReference type="OrthoDB" id="9809084at2"/>
<evidence type="ECO:0000313" key="9">
    <source>
        <dbReference type="EMBL" id="OAT86124.1"/>
    </source>
</evidence>
<dbReference type="EC" id="2.1.1.198" evidence="6"/>
<evidence type="ECO:0000256" key="5">
    <source>
        <dbReference type="ARBA" id="ARBA00022691"/>
    </source>
</evidence>
<dbReference type="InterPro" id="IPR014776">
    <property type="entry name" value="4pyrrole_Mease_sub2"/>
</dbReference>
<dbReference type="PROSITE" id="PS01296">
    <property type="entry name" value="RSMI"/>
    <property type="match status" value="1"/>
</dbReference>
<evidence type="ECO:0000256" key="4">
    <source>
        <dbReference type="ARBA" id="ARBA00022679"/>
    </source>
</evidence>
<dbReference type="InterPro" id="IPR035996">
    <property type="entry name" value="4pyrrol_Methylase_sf"/>
</dbReference>
<feature type="domain" description="Tetrapyrrole methylase" evidence="8">
    <location>
        <begin position="9"/>
        <end position="205"/>
    </location>
</feature>
<organism evidence="9 10">
    <name type="scientific">Desulfotomaculum copahuensis</name>
    <dbReference type="NCBI Taxonomy" id="1838280"/>
    <lineage>
        <taxon>Bacteria</taxon>
        <taxon>Bacillati</taxon>
        <taxon>Bacillota</taxon>
        <taxon>Clostridia</taxon>
        <taxon>Eubacteriales</taxon>
        <taxon>Desulfotomaculaceae</taxon>
        <taxon>Desulfotomaculum</taxon>
    </lineage>
</organism>
<accession>A0A1B7LI77</accession>
<comment type="subcellular location">
    <subcellularLocation>
        <location evidence="6">Cytoplasm</location>
    </subcellularLocation>
</comment>
<dbReference type="GO" id="GO:0070677">
    <property type="term" value="F:rRNA (cytosine-2'-O-)-methyltransferase activity"/>
    <property type="evidence" value="ECO:0007669"/>
    <property type="project" value="UniProtKB-UniRule"/>
</dbReference>
<comment type="function">
    <text evidence="6">Catalyzes the 2'-O-methylation of the ribose of cytidine 1402 (C1402) in 16S rRNA.</text>
</comment>
<dbReference type="Gene3D" id="3.30.950.10">
    <property type="entry name" value="Methyltransferase, Cobalt-precorrin-4 Transmethylase, Domain 2"/>
    <property type="match status" value="1"/>
</dbReference>
<keyword evidence="5 6" id="KW-0949">S-adenosyl-L-methionine</keyword>
<dbReference type="HAMAP" id="MF_01877">
    <property type="entry name" value="16SrRNA_methyltr_I"/>
    <property type="match status" value="1"/>
</dbReference>
<dbReference type="Proteomes" id="UP000078532">
    <property type="component" value="Unassembled WGS sequence"/>
</dbReference>
<dbReference type="GO" id="GO:0005737">
    <property type="term" value="C:cytoplasm"/>
    <property type="evidence" value="ECO:0007669"/>
    <property type="project" value="UniProtKB-SubCell"/>
</dbReference>
<dbReference type="InterPro" id="IPR014777">
    <property type="entry name" value="4pyrrole_Mease_sub1"/>
</dbReference>
<dbReference type="NCBIfam" id="TIGR00096">
    <property type="entry name" value="16S rRNA (cytidine(1402)-2'-O)-methyltransferase"/>
    <property type="match status" value="1"/>
</dbReference>
<evidence type="ECO:0000256" key="3">
    <source>
        <dbReference type="ARBA" id="ARBA00022603"/>
    </source>
</evidence>
<dbReference type="PIRSF" id="PIRSF005917">
    <property type="entry name" value="MTase_YraL"/>
    <property type="match status" value="1"/>
</dbReference>
<reference evidence="9 10" key="1">
    <citation type="submission" date="2016-04" db="EMBL/GenBank/DDBJ databases">
        <authorList>
            <person name="Evans L.H."/>
            <person name="Alamgir A."/>
            <person name="Owens N."/>
            <person name="Weber N.D."/>
            <person name="Virtaneva K."/>
            <person name="Barbian K."/>
            <person name="Babar A."/>
            <person name="Rosenke K."/>
        </authorList>
    </citation>
    <scope>NUCLEOTIDE SEQUENCE [LARGE SCALE GENOMIC DNA]</scope>
    <source>
        <strain evidence="9 10">LMa1</strain>
    </source>
</reference>
<comment type="caution">
    <text evidence="9">The sequence shown here is derived from an EMBL/GenBank/DDBJ whole genome shotgun (WGS) entry which is preliminary data.</text>
</comment>
<feature type="compositionally biased region" description="Basic and acidic residues" evidence="7">
    <location>
        <begin position="250"/>
        <end position="273"/>
    </location>
</feature>